<dbReference type="InterPro" id="IPR009057">
    <property type="entry name" value="Homeodomain-like_sf"/>
</dbReference>
<feature type="transmembrane region" description="Helical" evidence="4">
    <location>
        <begin position="6"/>
        <end position="28"/>
    </location>
</feature>
<keyword evidence="4" id="KW-1133">Transmembrane helix</keyword>
<dbReference type="Proteomes" id="UP000256540">
    <property type="component" value="Unassembled WGS sequence"/>
</dbReference>
<feature type="transmembrane region" description="Helical" evidence="4">
    <location>
        <begin position="129"/>
        <end position="149"/>
    </location>
</feature>
<evidence type="ECO:0000256" key="4">
    <source>
        <dbReference type="SAM" id="Phobius"/>
    </source>
</evidence>
<evidence type="ECO:0000256" key="3">
    <source>
        <dbReference type="ARBA" id="ARBA00023163"/>
    </source>
</evidence>
<organism evidence="6 8">
    <name type="scientific">Pectobacterium aquaticum</name>
    <dbReference type="NCBI Taxonomy" id="2204145"/>
    <lineage>
        <taxon>Bacteria</taxon>
        <taxon>Pseudomonadati</taxon>
        <taxon>Pseudomonadota</taxon>
        <taxon>Gammaproteobacteria</taxon>
        <taxon>Enterobacterales</taxon>
        <taxon>Pectobacteriaceae</taxon>
        <taxon>Pectobacterium</taxon>
    </lineage>
</organism>
<sequence>MTAIPLPLITALLLVILFFRIQFLAIHNPSHNKNTTKRSATADAVLIGVSCLALTLVALRWGSHVALPAFIQPAIAALIPPLLWLCLFPHGDKTSEDVTRRRRRSLWHLLPPLLILGASTIQIRTTFPLIDLMLVSVYFGYGAILIYIARRLQTPSPKWKSAPFIAGLYVLISGAIDTVIALDIAFYSGNSAATIITAFHIVMLAILTLLIVTYRTSPQAGLVAPPDQKPEAVPATEDEHQLAKALDDFIRTHALYTDPGMTLQRLSRRMGIPLRRLSETINRVHGRNFSQVMNEYRIEEAKRLLSQTDARITDIMLASGFQTKSNFNREFLRLTGMSPSVWRSQYPLQEQTTASATPPEENH</sequence>
<keyword evidence="3" id="KW-0804">Transcription</keyword>
<keyword evidence="4" id="KW-0812">Transmembrane</keyword>
<accession>A0AA93DPE2</accession>
<dbReference type="PANTHER" id="PTHR43280">
    <property type="entry name" value="ARAC-FAMILY TRANSCRIPTIONAL REGULATOR"/>
    <property type="match status" value="1"/>
</dbReference>
<evidence type="ECO:0000256" key="2">
    <source>
        <dbReference type="ARBA" id="ARBA00023125"/>
    </source>
</evidence>
<keyword evidence="9" id="KW-1185">Reference proteome</keyword>
<dbReference type="EMBL" id="QHJW02000009">
    <property type="protein sequence ID" value="RRO11154.1"/>
    <property type="molecule type" value="Genomic_DNA"/>
</dbReference>
<keyword evidence="4" id="KW-0472">Membrane</keyword>
<evidence type="ECO:0000259" key="5">
    <source>
        <dbReference type="PROSITE" id="PS01124"/>
    </source>
</evidence>
<comment type="caution">
    <text evidence="6">The sequence shown here is derived from an EMBL/GenBank/DDBJ whole genome shotgun (WGS) entry which is preliminary data.</text>
</comment>
<name>A0AA93DPE2_9GAMM</name>
<protein>
    <submittedName>
        <fullName evidence="6">AraC family transcriptional regulator</fullName>
    </submittedName>
</protein>
<reference evidence="8 9" key="1">
    <citation type="submission" date="2018-11" db="EMBL/GenBank/DDBJ databases">
        <title>Draft genome sequences of proposed Pectobacterium aquaticum sp. nov. isolated in France from fresh water.</title>
        <authorList>
            <person name="Pedron J."/>
            <person name="Barny M.A."/>
        </authorList>
    </citation>
    <scope>NUCLEOTIDE SEQUENCE [LARGE SCALE GENOMIC DNA]</scope>
    <source>
        <strain evidence="6 8">A127-S21-F16</strain>
        <strain evidence="7 9">A35-S23-M15</strain>
    </source>
</reference>
<feature type="transmembrane region" description="Helical" evidence="4">
    <location>
        <begin position="106"/>
        <end position="123"/>
    </location>
</feature>
<feature type="domain" description="HTH araC/xylS-type" evidence="5">
    <location>
        <begin position="244"/>
        <end position="345"/>
    </location>
</feature>
<evidence type="ECO:0000313" key="6">
    <source>
        <dbReference type="EMBL" id="RRO10402.1"/>
    </source>
</evidence>
<keyword evidence="1" id="KW-0805">Transcription regulation</keyword>
<dbReference type="SUPFAM" id="SSF46689">
    <property type="entry name" value="Homeodomain-like"/>
    <property type="match status" value="1"/>
</dbReference>
<feature type="transmembrane region" description="Helical" evidence="4">
    <location>
        <begin position="192"/>
        <end position="212"/>
    </location>
</feature>
<feature type="transmembrane region" description="Helical" evidence="4">
    <location>
        <begin position="65"/>
        <end position="85"/>
    </location>
</feature>
<gene>
    <name evidence="6" type="ORF">DMB84_020415</name>
    <name evidence="7" type="ORF">DMB85_005380</name>
</gene>
<dbReference type="AlphaFoldDB" id="A0AA93DPE2"/>
<feature type="transmembrane region" description="Helical" evidence="4">
    <location>
        <begin position="40"/>
        <end position="59"/>
    </location>
</feature>
<keyword evidence="2" id="KW-0238">DNA-binding</keyword>
<dbReference type="PROSITE" id="PS01124">
    <property type="entry name" value="HTH_ARAC_FAMILY_2"/>
    <property type="match status" value="1"/>
</dbReference>
<dbReference type="Gene3D" id="1.10.10.60">
    <property type="entry name" value="Homeodomain-like"/>
    <property type="match status" value="1"/>
</dbReference>
<dbReference type="SMART" id="SM00342">
    <property type="entry name" value="HTH_ARAC"/>
    <property type="match status" value="1"/>
</dbReference>
<dbReference type="PANTHER" id="PTHR43280:SF29">
    <property type="entry name" value="ARAC-FAMILY TRANSCRIPTIONAL REGULATOR"/>
    <property type="match status" value="1"/>
</dbReference>
<evidence type="ECO:0000313" key="7">
    <source>
        <dbReference type="EMBL" id="RRO11154.1"/>
    </source>
</evidence>
<dbReference type="Pfam" id="PF12833">
    <property type="entry name" value="HTH_18"/>
    <property type="match status" value="1"/>
</dbReference>
<proteinExistence type="predicted"/>
<dbReference type="GO" id="GO:0003700">
    <property type="term" value="F:DNA-binding transcription factor activity"/>
    <property type="evidence" value="ECO:0007669"/>
    <property type="project" value="InterPro"/>
</dbReference>
<evidence type="ECO:0000313" key="8">
    <source>
        <dbReference type="Proteomes" id="UP000256540"/>
    </source>
</evidence>
<dbReference type="GO" id="GO:0043565">
    <property type="term" value="F:sequence-specific DNA binding"/>
    <property type="evidence" value="ECO:0007669"/>
    <property type="project" value="InterPro"/>
</dbReference>
<dbReference type="EMBL" id="QHJS02000129">
    <property type="protein sequence ID" value="RRO10402.1"/>
    <property type="molecule type" value="Genomic_DNA"/>
</dbReference>
<evidence type="ECO:0000313" key="9">
    <source>
        <dbReference type="Proteomes" id="UP000256817"/>
    </source>
</evidence>
<feature type="transmembrane region" description="Helical" evidence="4">
    <location>
        <begin position="161"/>
        <end position="186"/>
    </location>
</feature>
<dbReference type="RefSeq" id="WP_116156322.1">
    <property type="nucleotide sequence ID" value="NZ_JADOYB010000033.1"/>
</dbReference>
<dbReference type="Proteomes" id="UP000256817">
    <property type="component" value="Unassembled WGS sequence"/>
</dbReference>
<evidence type="ECO:0000256" key="1">
    <source>
        <dbReference type="ARBA" id="ARBA00023015"/>
    </source>
</evidence>
<dbReference type="InterPro" id="IPR018060">
    <property type="entry name" value="HTH_AraC"/>
</dbReference>